<accession>A0AAN2FAR8</accession>
<gene>
    <name evidence="2" type="ORF">DAPPPG734_03315</name>
</gene>
<feature type="transmembrane region" description="Helical" evidence="1">
    <location>
        <begin position="7"/>
        <end position="26"/>
    </location>
</feature>
<sequence>MRKSFKIVSMIIIVIMSVLVWIWPYIKMEFSGSASYTEQDVREYEFYTPDILKKMPRISPRYNFDFANITGPASQVYAIKYYDTDNSGEIDAYLISLGYKKQKDCHIEAVCWIGNEPQQMVTVSTLENPKVLLVSVIYNF</sequence>
<dbReference type="Proteomes" id="UP001158961">
    <property type="component" value="Chromosome"/>
</dbReference>
<evidence type="ECO:0000256" key="1">
    <source>
        <dbReference type="SAM" id="Phobius"/>
    </source>
</evidence>
<evidence type="ECO:0000313" key="3">
    <source>
        <dbReference type="Proteomes" id="UP001158961"/>
    </source>
</evidence>
<keyword evidence="1" id="KW-0812">Transmembrane</keyword>
<evidence type="ECO:0000313" key="2">
    <source>
        <dbReference type="EMBL" id="CAH6185381.1"/>
    </source>
</evidence>
<keyword evidence="1" id="KW-0472">Membrane</keyword>
<keyword evidence="1" id="KW-1133">Transmembrane helix</keyword>
<name>A0AAN2FAR8_ENTAG</name>
<dbReference type="EMBL" id="OW970315">
    <property type="protein sequence ID" value="CAH6185381.1"/>
    <property type="molecule type" value="Genomic_DNA"/>
</dbReference>
<protein>
    <submittedName>
        <fullName evidence="2">Uncharacterized protein</fullName>
    </submittedName>
</protein>
<proteinExistence type="predicted"/>
<dbReference type="AlphaFoldDB" id="A0AAN2FAR8"/>
<reference evidence="2" key="1">
    <citation type="submission" date="2022-05" db="EMBL/GenBank/DDBJ databases">
        <authorList>
            <person name="Pothier F. J."/>
        </authorList>
    </citation>
    <scope>NUCLEOTIDE SEQUENCE</scope>
    <source>
        <strain evidence="2">DAPP-PG734</strain>
    </source>
</reference>
<organism evidence="2 3">
    <name type="scientific">Enterobacter agglomerans</name>
    <name type="common">Erwinia herbicola</name>
    <name type="synonym">Pantoea agglomerans</name>
    <dbReference type="NCBI Taxonomy" id="549"/>
    <lineage>
        <taxon>Bacteria</taxon>
        <taxon>Pseudomonadati</taxon>
        <taxon>Pseudomonadota</taxon>
        <taxon>Gammaproteobacteria</taxon>
        <taxon>Enterobacterales</taxon>
        <taxon>Erwiniaceae</taxon>
        <taxon>Pantoea</taxon>
        <taxon>Pantoea agglomerans group</taxon>
    </lineage>
</organism>
<dbReference type="RefSeq" id="WP_031590854.1">
    <property type="nucleotide sequence ID" value="NZ_JACBKS010000027.1"/>
</dbReference>